<dbReference type="Gene3D" id="2.40.420.20">
    <property type="match status" value="1"/>
</dbReference>
<protein>
    <submittedName>
        <fullName evidence="7">Efflux RND transporter periplasmic adaptor subunit</fullName>
    </submittedName>
</protein>
<evidence type="ECO:0000259" key="6">
    <source>
        <dbReference type="Pfam" id="PF25967"/>
    </source>
</evidence>
<evidence type="ECO:0000313" key="7">
    <source>
        <dbReference type="EMBL" id="TKK65404.1"/>
    </source>
</evidence>
<dbReference type="InterPro" id="IPR058625">
    <property type="entry name" value="MdtA-like_BSH"/>
</dbReference>
<dbReference type="PANTHER" id="PTHR30158:SF23">
    <property type="entry name" value="MULTIDRUG RESISTANCE PROTEIN MEXA"/>
    <property type="match status" value="1"/>
</dbReference>
<dbReference type="NCBIfam" id="TIGR01730">
    <property type="entry name" value="RND_mfp"/>
    <property type="match status" value="1"/>
</dbReference>
<dbReference type="InterPro" id="IPR006143">
    <property type="entry name" value="RND_pump_MFP"/>
</dbReference>
<dbReference type="GO" id="GO:0005886">
    <property type="term" value="C:plasma membrane"/>
    <property type="evidence" value="ECO:0007669"/>
    <property type="project" value="TreeGrafter"/>
</dbReference>
<dbReference type="GO" id="GO:0030313">
    <property type="term" value="C:cell envelope"/>
    <property type="evidence" value="ECO:0007669"/>
    <property type="project" value="UniProtKB-SubCell"/>
</dbReference>
<gene>
    <name evidence="7" type="ORF">FC093_20045</name>
</gene>
<evidence type="ECO:0000256" key="2">
    <source>
        <dbReference type="ARBA" id="ARBA00009477"/>
    </source>
</evidence>
<dbReference type="Proteomes" id="UP000305848">
    <property type="component" value="Unassembled WGS sequence"/>
</dbReference>
<sequence>MKKYFLYAAILYLAGCTSKASNLPAPPPQSLPVVTLNSGSATTWQEYPATVQGSANIEIRPQVSGYLEKIYVQDGAWVTKGQPLFRINSKEYSQFSNSAAANIQAAKAAVEKAQVEVDRLQPLVDNKVIADVQLKTAQAILHQAQASYTQAVSGKNSADITLGFTLITAPVSGYIGHINFKQGSLIGKGETDPLTVVSAIDKMHAYFSMSEADFFRFFSNVPGKTAEEKIKNIPPVDLQLADNSIYNSKGKVELVEGQFDPNSGSISFRAVFPNADKLLRSGITGRVRIPFYQENKLLVPQQATYELQDKVYVFALSDSNKVVSKQITITGKSEGNYIVANGVTNGETIVYSGLQRLRDGAVITPQNISLDSVLHQAVAVRN</sequence>
<name>A0A4U3KV27_9BACT</name>
<keyword evidence="3" id="KW-0732">Signal</keyword>
<comment type="similarity">
    <text evidence="2">Belongs to the membrane fusion protein (MFP) (TC 8.A.1) family.</text>
</comment>
<evidence type="ECO:0000259" key="5">
    <source>
        <dbReference type="Pfam" id="PF25944"/>
    </source>
</evidence>
<dbReference type="GO" id="GO:0046677">
    <property type="term" value="P:response to antibiotic"/>
    <property type="evidence" value="ECO:0007669"/>
    <property type="project" value="TreeGrafter"/>
</dbReference>
<evidence type="ECO:0000256" key="3">
    <source>
        <dbReference type="SAM" id="SignalP"/>
    </source>
</evidence>
<feature type="signal peptide" evidence="3">
    <location>
        <begin position="1"/>
        <end position="20"/>
    </location>
</feature>
<dbReference type="InterPro" id="IPR058627">
    <property type="entry name" value="MdtA-like_C"/>
</dbReference>
<dbReference type="Pfam" id="PF25944">
    <property type="entry name" value="Beta-barrel_RND"/>
    <property type="match status" value="1"/>
</dbReference>
<evidence type="ECO:0000259" key="4">
    <source>
        <dbReference type="Pfam" id="PF25917"/>
    </source>
</evidence>
<organism evidence="7 8">
    <name type="scientific">Ilyomonas limi</name>
    <dbReference type="NCBI Taxonomy" id="2575867"/>
    <lineage>
        <taxon>Bacteria</taxon>
        <taxon>Pseudomonadati</taxon>
        <taxon>Bacteroidota</taxon>
        <taxon>Chitinophagia</taxon>
        <taxon>Chitinophagales</taxon>
        <taxon>Chitinophagaceae</taxon>
        <taxon>Ilyomonas</taxon>
    </lineage>
</organism>
<dbReference type="EMBL" id="SZQL01000021">
    <property type="protein sequence ID" value="TKK65404.1"/>
    <property type="molecule type" value="Genomic_DNA"/>
</dbReference>
<feature type="chain" id="PRO_5020227896" evidence="3">
    <location>
        <begin position="21"/>
        <end position="382"/>
    </location>
</feature>
<keyword evidence="8" id="KW-1185">Reference proteome</keyword>
<dbReference type="PANTHER" id="PTHR30158">
    <property type="entry name" value="ACRA/E-RELATED COMPONENT OF DRUG EFFLUX TRANSPORTER"/>
    <property type="match status" value="1"/>
</dbReference>
<comment type="subcellular location">
    <subcellularLocation>
        <location evidence="1">Cell envelope</location>
    </subcellularLocation>
</comment>
<dbReference type="InterPro" id="IPR058626">
    <property type="entry name" value="MdtA-like_b-barrel"/>
</dbReference>
<comment type="caution">
    <text evidence="7">The sequence shown here is derived from an EMBL/GenBank/DDBJ whole genome shotgun (WGS) entry which is preliminary data.</text>
</comment>
<dbReference type="Gene3D" id="2.40.30.170">
    <property type="match status" value="1"/>
</dbReference>
<dbReference type="Pfam" id="PF25917">
    <property type="entry name" value="BSH_RND"/>
    <property type="match status" value="1"/>
</dbReference>
<evidence type="ECO:0000256" key="1">
    <source>
        <dbReference type="ARBA" id="ARBA00004196"/>
    </source>
</evidence>
<dbReference type="Gene3D" id="1.10.287.470">
    <property type="entry name" value="Helix hairpin bin"/>
    <property type="match status" value="1"/>
</dbReference>
<dbReference type="RefSeq" id="WP_137263602.1">
    <property type="nucleotide sequence ID" value="NZ_SZQL01000021.1"/>
</dbReference>
<dbReference type="Gene3D" id="2.40.50.100">
    <property type="match status" value="1"/>
</dbReference>
<feature type="domain" description="Multidrug resistance protein MdtA-like barrel-sandwich hybrid" evidence="4">
    <location>
        <begin position="57"/>
        <end position="197"/>
    </location>
</feature>
<dbReference type="OrthoDB" id="9801814at2"/>
<dbReference type="AlphaFoldDB" id="A0A4U3KV27"/>
<dbReference type="GO" id="GO:0022857">
    <property type="term" value="F:transmembrane transporter activity"/>
    <property type="evidence" value="ECO:0007669"/>
    <property type="project" value="InterPro"/>
</dbReference>
<feature type="domain" description="Multidrug resistance protein MdtA-like C-terminal permuted SH3" evidence="6">
    <location>
        <begin position="295"/>
        <end position="356"/>
    </location>
</feature>
<accession>A0A4U3KV27</accession>
<dbReference type="SUPFAM" id="SSF111369">
    <property type="entry name" value="HlyD-like secretion proteins"/>
    <property type="match status" value="1"/>
</dbReference>
<reference evidence="7 8" key="1">
    <citation type="submission" date="2019-05" db="EMBL/GenBank/DDBJ databases">
        <title>Panacibacter sp. strain 17mud1-8 Genome sequencing and assembly.</title>
        <authorList>
            <person name="Chhetri G."/>
        </authorList>
    </citation>
    <scope>NUCLEOTIDE SEQUENCE [LARGE SCALE GENOMIC DNA]</scope>
    <source>
        <strain evidence="7 8">17mud1-8</strain>
    </source>
</reference>
<proteinExistence type="inferred from homology"/>
<feature type="domain" description="Multidrug resistance protein MdtA-like beta-barrel" evidence="5">
    <location>
        <begin position="206"/>
        <end position="289"/>
    </location>
</feature>
<evidence type="ECO:0000313" key="8">
    <source>
        <dbReference type="Proteomes" id="UP000305848"/>
    </source>
</evidence>
<dbReference type="Pfam" id="PF25967">
    <property type="entry name" value="RND-MFP_C"/>
    <property type="match status" value="1"/>
</dbReference>